<dbReference type="GO" id="GO:0042645">
    <property type="term" value="C:mitochondrial nucleoid"/>
    <property type="evidence" value="ECO:0007669"/>
    <property type="project" value="UniProtKB-SubCell"/>
</dbReference>
<evidence type="ECO:0000256" key="10">
    <source>
        <dbReference type="ARBA" id="ARBA00023271"/>
    </source>
</evidence>
<comment type="function">
    <text evidence="12">Binds to the mitochondrial light strand promoter and functions in mitochondrial transcription regulation. Component of the mitochondrial transcription initiation complex, composed at least of TFB2M, TFAM and POLRMT that is required for basal transcription of mitochondrial DNA. In this complex, TFAM recruits POLRMT to a specific promoter whereas TFB2M induces structural changes in POLRMT to enable promoter opening and trapping of the DNA non-template strand. Required for accurate and efficient promoter recognition by the mitochondrial RNA polymerase. Promotes transcription initiation from the HSP1 and the light strand promoter by binding immediately upstream of transcriptional start sites. Is able to unwind DNA. Bends the mitochondrial light strand promoter DNA into a U-turn shape via its HMG boxes. Required for maintenance of normal levels of mitochondrial DNA. May play a role in organizing and compacting mitochondrial DNA.</text>
</comment>
<dbReference type="GeneTree" id="ENSGT00440000039001"/>
<feature type="DNA-binding region" description="HMG box" evidence="14">
    <location>
        <begin position="53"/>
        <end position="121"/>
    </location>
</feature>
<evidence type="ECO:0000256" key="13">
    <source>
        <dbReference type="ARBA" id="ARBA00046467"/>
    </source>
</evidence>
<keyword evidence="19" id="KW-1185">Reference proteome</keyword>
<feature type="domain" description="HMG box" evidence="17">
    <location>
        <begin position="53"/>
        <end position="121"/>
    </location>
</feature>
<dbReference type="InterPro" id="IPR050342">
    <property type="entry name" value="HMGB"/>
</dbReference>
<dbReference type="GO" id="GO:0005634">
    <property type="term" value="C:nucleus"/>
    <property type="evidence" value="ECO:0007669"/>
    <property type="project" value="UniProtKB-UniRule"/>
</dbReference>
<evidence type="ECO:0000256" key="5">
    <source>
        <dbReference type="ARBA" id="ARBA00023015"/>
    </source>
</evidence>
<reference evidence="18" key="2">
    <citation type="submission" date="2025-09" db="UniProtKB">
        <authorList>
            <consortium name="Ensembl"/>
        </authorList>
    </citation>
    <scope>IDENTIFICATION</scope>
</reference>
<dbReference type="CDD" id="cd21987">
    <property type="entry name" value="HMG-box_TFAM_rpt2"/>
    <property type="match status" value="1"/>
</dbReference>
<dbReference type="OMA" id="YMQLAED"/>
<accession>A0A8C4ZMN6</accession>
<dbReference type="Ensembl" id="ENSGMOT00000017420.2">
    <property type="protein sequence ID" value="ENSGMOP00000016996.2"/>
    <property type="gene ID" value="ENSGMOG00000015839.2"/>
</dbReference>
<evidence type="ECO:0000256" key="3">
    <source>
        <dbReference type="ARBA" id="ARBA00022737"/>
    </source>
</evidence>
<dbReference type="RefSeq" id="XP_030195333.1">
    <property type="nucleotide sequence ID" value="XM_030339473.1"/>
</dbReference>
<organism evidence="18 19">
    <name type="scientific">Gadus morhua</name>
    <name type="common">Atlantic cod</name>
    <dbReference type="NCBI Taxonomy" id="8049"/>
    <lineage>
        <taxon>Eukaryota</taxon>
        <taxon>Metazoa</taxon>
        <taxon>Chordata</taxon>
        <taxon>Craniata</taxon>
        <taxon>Vertebrata</taxon>
        <taxon>Euteleostomi</taxon>
        <taxon>Actinopterygii</taxon>
        <taxon>Neopterygii</taxon>
        <taxon>Teleostei</taxon>
        <taxon>Neoteleostei</taxon>
        <taxon>Acanthomorphata</taxon>
        <taxon>Zeiogadaria</taxon>
        <taxon>Gadariae</taxon>
        <taxon>Gadiformes</taxon>
        <taxon>Gadoidei</taxon>
        <taxon>Gadidae</taxon>
        <taxon>Gadus</taxon>
    </lineage>
</organism>
<dbReference type="OrthoDB" id="5550281at2759"/>
<dbReference type="PANTHER" id="PTHR48112:SF36">
    <property type="entry name" value="TRANSCRIPTION FACTOR A, MITOCHONDRIAL"/>
    <property type="match status" value="1"/>
</dbReference>
<feature type="region of interest" description="Disordered" evidence="15">
    <location>
        <begin position="234"/>
        <end position="288"/>
    </location>
</feature>
<evidence type="ECO:0000256" key="2">
    <source>
        <dbReference type="ARBA" id="ARBA00022553"/>
    </source>
</evidence>
<dbReference type="PANTHER" id="PTHR48112">
    <property type="entry name" value="HIGH MOBILITY GROUP PROTEIN DSP1"/>
    <property type="match status" value="1"/>
</dbReference>
<dbReference type="Gene3D" id="1.10.30.10">
    <property type="entry name" value="High mobility group box domain"/>
    <property type="match status" value="2"/>
</dbReference>
<keyword evidence="9" id="KW-0804">Transcription</keyword>
<keyword evidence="7" id="KW-0496">Mitochondrion</keyword>
<dbReference type="GO" id="GO:0006357">
    <property type="term" value="P:regulation of transcription by RNA polymerase II"/>
    <property type="evidence" value="ECO:0007669"/>
    <property type="project" value="TreeGrafter"/>
</dbReference>
<proteinExistence type="predicted"/>
<dbReference type="SMART" id="SM00398">
    <property type="entry name" value="HMG"/>
    <property type="match status" value="2"/>
</dbReference>
<dbReference type="PROSITE" id="PS50118">
    <property type="entry name" value="HMG_BOX_2"/>
    <property type="match status" value="2"/>
</dbReference>
<dbReference type="AlphaFoldDB" id="A0A8C4ZMN6"/>
<dbReference type="Proteomes" id="UP000694546">
    <property type="component" value="Chromosome 18"/>
</dbReference>
<keyword evidence="6 14" id="KW-0238">DNA-binding</keyword>
<keyword evidence="4" id="KW-0809">Transit peptide</keyword>
<dbReference type="CDD" id="cd00084">
    <property type="entry name" value="HMG-box_SF"/>
    <property type="match status" value="1"/>
</dbReference>
<evidence type="ECO:0000256" key="12">
    <source>
        <dbReference type="ARBA" id="ARBA00045216"/>
    </source>
</evidence>
<keyword evidence="14" id="KW-0539">Nucleus</keyword>
<sequence length="288" mass="32967">MAHFNLMTAGVSLLAKSFSALSCTNSLARCTSVHPVSFFLTSRGLTAQAGGPPKRPLNGYMRYVVQQQPTIVQQNPAIKITEVIRKIAQEWRLMSAEQKRPFVEDFQRARDQFKLDLKRYEAKLTPAEFEQQAIERKQVMAKRKEIRRKREMNSLGKPKRPRSAFNIYMSEHFVEARGLTMPAKLISLMDDWRSLLGYKKQVYMQLAEDDKIRYKNEIKSWEEHMLEIGREDLLREQTRPKKAPAKKRATKKEVKAKPKAKKTATAGVVKAAGKGKTAGKVTATRSKK</sequence>
<evidence type="ECO:0000256" key="8">
    <source>
        <dbReference type="ARBA" id="ARBA00023159"/>
    </source>
</evidence>
<evidence type="ECO:0000256" key="15">
    <source>
        <dbReference type="SAM" id="MobiDB-lite"/>
    </source>
</evidence>
<dbReference type="CTD" id="7019"/>
<keyword evidence="8" id="KW-0010">Activator</keyword>
<dbReference type="GeneID" id="115530753"/>
<dbReference type="InterPro" id="IPR036910">
    <property type="entry name" value="HMG_box_dom_sf"/>
</dbReference>
<keyword evidence="2" id="KW-0597">Phosphoprotein</keyword>
<keyword evidence="16" id="KW-0732">Signal</keyword>
<dbReference type="SUPFAM" id="SSF47095">
    <property type="entry name" value="HMG-box"/>
    <property type="match status" value="2"/>
</dbReference>
<evidence type="ECO:0000256" key="7">
    <source>
        <dbReference type="ARBA" id="ARBA00023128"/>
    </source>
</evidence>
<gene>
    <name evidence="18" type="primary">tfam</name>
</gene>
<evidence type="ECO:0000313" key="19">
    <source>
        <dbReference type="Proteomes" id="UP000694546"/>
    </source>
</evidence>
<evidence type="ECO:0000256" key="1">
    <source>
        <dbReference type="ARBA" id="ARBA00004436"/>
    </source>
</evidence>
<keyword evidence="10" id="KW-1135">Mitochondrion nucleoid</keyword>
<comment type="subunit">
    <text evidence="13">Monomer; binds DNA as a monomer. Homodimer. Component of the mitochondrial transcription initiation complex, composed at least of TFB2M, TFAM and POLRMT. In this complex TFAM recruits POLRMT to the promoter whereas TFB2M induces structural changes in POLRMT to enable promoter opening and trapping of the DNA non-template strand. Upon metabolic stress, forms a complex composed of FOXO3, SIRT3, TFAM and POLRMT. Interacts with TFB1M and TFB2M. Interacts with CLPX; this enhances DNA-binding.</text>
</comment>
<evidence type="ECO:0000256" key="16">
    <source>
        <dbReference type="SAM" id="SignalP"/>
    </source>
</evidence>
<feature type="domain" description="HMG box" evidence="17">
    <location>
        <begin position="158"/>
        <end position="222"/>
    </location>
</feature>
<dbReference type="InterPro" id="IPR009071">
    <property type="entry name" value="HMG_box_dom"/>
</dbReference>
<evidence type="ECO:0000256" key="11">
    <source>
        <dbReference type="ARBA" id="ARBA00040582"/>
    </source>
</evidence>
<comment type="subcellular location">
    <subcellularLocation>
        <location evidence="1">Mitochondrion matrix</location>
        <location evidence="1">Mitochondrion nucleoid</location>
    </subcellularLocation>
</comment>
<feature type="DNA-binding region" description="HMG box" evidence="14">
    <location>
        <begin position="158"/>
        <end position="222"/>
    </location>
</feature>
<protein>
    <recommendedName>
        <fullName evidence="11">Transcription factor A, mitochondrial</fullName>
    </recommendedName>
</protein>
<feature type="signal peptide" evidence="16">
    <location>
        <begin position="1"/>
        <end position="22"/>
    </location>
</feature>
<evidence type="ECO:0000256" key="6">
    <source>
        <dbReference type="ARBA" id="ARBA00023125"/>
    </source>
</evidence>
<name>A0A8C4ZMN6_GADMO</name>
<feature type="compositionally biased region" description="Basic residues" evidence="15">
    <location>
        <begin position="240"/>
        <end position="250"/>
    </location>
</feature>
<evidence type="ECO:0000256" key="9">
    <source>
        <dbReference type="ARBA" id="ARBA00023163"/>
    </source>
</evidence>
<dbReference type="Pfam" id="PF00505">
    <property type="entry name" value="HMG_box"/>
    <property type="match status" value="1"/>
</dbReference>
<feature type="compositionally biased region" description="Low complexity" evidence="15">
    <location>
        <begin position="263"/>
        <end position="288"/>
    </location>
</feature>
<evidence type="ECO:0000256" key="4">
    <source>
        <dbReference type="ARBA" id="ARBA00022946"/>
    </source>
</evidence>
<feature type="chain" id="PRO_5034515770" description="Transcription factor A, mitochondrial" evidence="16">
    <location>
        <begin position="23"/>
        <end position="288"/>
    </location>
</feature>
<keyword evidence="3" id="KW-0677">Repeat</keyword>
<evidence type="ECO:0000313" key="18">
    <source>
        <dbReference type="Ensembl" id="ENSGMOP00000016996.2"/>
    </source>
</evidence>
<reference evidence="18" key="1">
    <citation type="submission" date="2025-08" db="UniProtKB">
        <authorList>
            <consortium name="Ensembl"/>
        </authorList>
    </citation>
    <scope>IDENTIFICATION</scope>
</reference>
<dbReference type="GO" id="GO:0003677">
    <property type="term" value="F:DNA binding"/>
    <property type="evidence" value="ECO:0007669"/>
    <property type="project" value="UniProtKB-UniRule"/>
</dbReference>
<evidence type="ECO:0000256" key="14">
    <source>
        <dbReference type="PROSITE-ProRule" id="PRU00267"/>
    </source>
</evidence>
<keyword evidence="5" id="KW-0805">Transcription regulation</keyword>
<dbReference type="KEGG" id="gmh:115530753"/>
<evidence type="ECO:0000259" key="17">
    <source>
        <dbReference type="PROSITE" id="PS50118"/>
    </source>
</evidence>